<dbReference type="EMBL" id="JADFAQ010000009">
    <property type="protein sequence ID" value="MBE5727851.1"/>
    <property type="molecule type" value="Genomic_DNA"/>
</dbReference>
<protein>
    <submittedName>
        <fullName evidence="2">Uncharacterized protein</fullName>
    </submittedName>
</protein>
<dbReference type="AlphaFoldDB" id="A0A8T3UQH2"/>
<keyword evidence="1" id="KW-0812">Transmembrane</keyword>
<organism evidence="2 3">
    <name type="scientific">Candidatus Acidifodinimicrobium mancum</name>
    <dbReference type="NCBI Taxonomy" id="2898728"/>
    <lineage>
        <taxon>Archaea</taxon>
        <taxon>Candidatus Parvarchaeota</taxon>
        <taxon>Candidatus Acidifodinimicrobiaceae</taxon>
        <taxon>Candidatus Acidifodinimicrobium</taxon>
    </lineage>
</organism>
<proteinExistence type="predicted"/>
<dbReference type="Proteomes" id="UP000763484">
    <property type="component" value="Unassembled WGS sequence"/>
</dbReference>
<comment type="caution">
    <text evidence="2">The sequence shown here is derived from an EMBL/GenBank/DDBJ whole genome shotgun (WGS) entry which is preliminary data.</text>
</comment>
<keyword evidence="1" id="KW-1133">Transmembrane helix</keyword>
<evidence type="ECO:0000313" key="3">
    <source>
        <dbReference type="Proteomes" id="UP000763484"/>
    </source>
</evidence>
<keyword evidence="1" id="KW-0472">Membrane</keyword>
<accession>A0A8T3UQH2</accession>
<evidence type="ECO:0000256" key="1">
    <source>
        <dbReference type="SAM" id="Phobius"/>
    </source>
</evidence>
<gene>
    <name evidence="2" type="ORF">IHE50_00315</name>
</gene>
<evidence type="ECO:0000313" key="2">
    <source>
        <dbReference type="EMBL" id="MBE5727851.1"/>
    </source>
</evidence>
<feature type="transmembrane region" description="Helical" evidence="1">
    <location>
        <begin position="54"/>
        <end position="73"/>
    </location>
</feature>
<feature type="transmembrane region" description="Helical" evidence="1">
    <location>
        <begin position="12"/>
        <end position="34"/>
    </location>
</feature>
<name>A0A8T3UQH2_9ARCH</name>
<sequence>MKNNRLSNFWGVLFEGLWLYTLLVWVYIAIENLMYPAAVFNSVLSVYFPVKQNLLAISSFILSFVFFVAWRYLHSLNS</sequence>
<reference evidence="2 3" key="1">
    <citation type="submission" date="2020-09" db="EMBL/GenBank/DDBJ databases">
        <title>Genomic characterization of a novel Parvarchaeota family in acid mine drainage sediments.</title>
        <authorList>
            <person name="Luo Z.-H."/>
        </authorList>
    </citation>
    <scope>NUCLEOTIDE SEQUENCE [LARGE SCALE GENOMIC DNA]</scope>
    <source>
        <strain evidence="2">TL1-5_bins.178</strain>
    </source>
</reference>